<keyword evidence="3 7" id="KW-0597">Phosphoprotein</keyword>
<evidence type="ECO:0000256" key="7">
    <source>
        <dbReference type="PROSITE-ProRule" id="PRU00169"/>
    </source>
</evidence>
<organism evidence="12 13">
    <name type="scientific">Candidatus Cryptobacteroides avistercoris</name>
    <dbReference type="NCBI Taxonomy" id="2840758"/>
    <lineage>
        <taxon>Bacteria</taxon>
        <taxon>Pseudomonadati</taxon>
        <taxon>Bacteroidota</taxon>
        <taxon>Bacteroidia</taxon>
        <taxon>Bacteroidales</taxon>
        <taxon>Candidatus Cryptobacteroides</taxon>
    </lineage>
</organism>
<dbReference type="InterPro" id="IPR003594">
    <property type="entry name" value="HATPase_dom"/>
</dbReference>
<comment type="catalytic activity">
    <reaction evidence="1">
        <text>ATP + protein L-histidine = ADP + protein N-phospho-L-histidine.</text>
        <dbReference type="EC" id="2.7.13.3"/>
    </reaction>
</comment>
<dbReference type="SUPFAM" id="SSF55874">
    <property type="entry name" value="ATPase domain of HSP90 chaperone/DNA topoisomerase II/histidine kinase"/>
    <property type="match status" value="1"/>
</dbReference>
<dbReference type="InterPro" id="IPR018060">
    <property type="entry name" value="HTH_AraC"/>
</dbReference>
<dbReference type="Pfam" id="PF07494">
    <property type="entry name" value="Reg_prop"/>
    <property type="match status" value="1"/>
</dbReference>
<keyword evidence="8" id="KW-1133">Transmembrane helix</keyword>
<comment type="caution">
    <text evidence="12">The sequence shown here is derived from an EMBL/GenBank/DDBJ whole genome shotgun (WGS) entry which is preliminary data.</text>
</comment>
<dbReference type="PROSITE" id="PS00041">
    <property type="entry name" value="HTH_ARAC_FAMILY_1"/>
    <property type="match status" value="1"/>
</dbReference>
<sequence length="1219" mass="136964">MEDSEGHIWIGTRRGLNRYNGNTYKSFYAADDSLSLSSDRILSLLPDSDGRLWVGTDAGINLVRGLKVERRAGPAFFPIGAMADFDSRHLVLSYDDGLALYEKDSGRIVPVPTDAGASFSQMMLMSSDSLLWVVGRNYSPEVYIYDKAFRLKKKLSLDEDLVIHSLMESPEKDGVFIATDGGLWLVSSADYSLKPLKEELRRMTEGENILFSAMDADRMILGLAGKGIWSVPLYDGGVSEHLWAEEKLENGNDGLCLLTGDNFIYSKNHIDFSVKLRFQNLHRFSPEGFRPNENILHLHQSGDTPLIAVTTRGIYLIFAEDGHKGLRSVRHEFTECPLISNSFLDGRQRLWILGSDNVIRLYHIEEERLVREEAVRVSGGGCFFEETDGTVCFLQNGGMLLFNPDGTRQSLPSPLSFQFAQNLPSGDIYLMSENNVYRFTRDRQFLRIPVDIVSPVTVAEDWMGRLWIGSISDGLICWDPSDNSVFSFGKENGLTDESIRTLVADGLGNLWCTTRSDLFLIDVEKLTATTMQYSEAPVLNFLTDASATDSDGRITFGSMRSILFLDPLLPINDKQIPVEIEAVSVNNGEIPLDSDRLILSHEQNLLSFYYSAWDYPIGANLNYSYRLLGLDKEWVNVGNSQQAHYSNLSPGRYTFQVRAQRLDGNWQEPGASLQIRIRPSFWASTAMKICYFAILAAVLAFFLKNRISSRLKQDKLDFITNISHEYRTPLSLIYGPVRELSASGSLTGRDRELVDIIARSAERLHRLSGQVMDLNRFENGREFLEVSRCDLSPILNDIASSFSWQMERKRLDCVRKLPESLPAWCDGEKIEKIVFNLFSNAVKYTPEGGRITLGATKDGNRVTISVQDNGNGISDEKKAKIFKRYERLAGDSRGHLAEGFGIGLNYAQHLAKLHRAELRISDVKPHGADFSLSFASDKESYSPEERLDVRKEKVSELPVSDMQAAEEKKDIRILIVEDNMEMRSYLSQLLGRQYATSTAENGVQALGLIEKEQPDIIISDVVMPGMDGFTLCSTLKGKLDTCHIPVVLLTAKTDMQNRIAGMENGADAYISKPFDPSYLLAAVANILENRKRTQQALDGRSGAISESAGKELQVSSRDREFLDKVFRLIDSHLDDENFSITQLSEELHISRSNFFYKMKSLTGLSPQEFLISYRLNRSVELLKTREYSVSEVAYKVGFSTLNGFSKAFRKKFGTPPSSV</sequence>
<evidence type="ECO:0000256" key="8">
    <source>
        <dbReference type="SAM" id="Phobius"/>
    </source>
</evidence>
<dbReference type="InterPro" id="IPR001789">
    <property type="entry name" value="Sig_transdc_resp-reg_receiver"/>
</dbReference>
<dbReference type="SMART" id="SM00448">
    <property type="entry name" value="REC"/>
    <property type="match status" value="1"/>
</dbReference>
<evidence type="ECO:0000256" key="6">
    <source>
        <dbReference type="ARBA" id="ARBA00023163"/>
    </source>
</evidence>
<keyword evidence="8" id="KW-0472">Membrane</keyword>
<dbReference type="Pfam" id="PF12833">
    <property type="entry name" value="HTH_18"/>
    <property type="match status" value="1"/>
</dbReference>
<dbReference type="AlphaFoldDB" id="A0A9D9IY76"/>
<dbReference type="InterPro" id="IPR011123">
    <property type="entry name" value="Y_Y_Y"/>
</dbReference>
<feature type="domain" description="Response regulatory" evidence="11">
    <location>
        <begin position="972"/>
        <end position="1087"/>
    </location>
</feature>
<dbReference type="Gene3D" id="2.60.40.10">
    <property type="entry name" value="Immunoglobulins"/>
    <property type="match status" value="1"/>
</dbReference>
<dbReference type="SUPFAM" id="SSF52172">
    <property type="entry name" value="CheY-like"/>
    <property type="match status" value="1"/>
</dbReference>
<dbReference type="PROSITE" id="PS50109">
    <property type="entry name" value="HIS_KIN"/>
    <property type="match status" value="1"/>
</dbReference>
<dbReference type="SUPFAM" id="SSF47384">
    <property type="entry name" value="Homodimeric domain of signal transducing histidine kinase"/>
    <property type="match status" value="1"/>
</dbReference>
<dbReference type="Gene3D" id="1.10.287.130">
    <property type="match status" value="1"/>
</dbReference>
<dbReference type="Proteomes" id="UP000823769">
    <property type="component" value="Unassembled WGS sequence"/>
</dbReference>
<dbReference type="SMART" id="SM00387">
    <property type="entry name" value="HATPase_c"/>
    <property type="match status" value="1"/>
</dbReference>
<dbReference type="EMBL" id="JADILW010000009">
    <property type="protein sequence ID" value="MBO8479608.1"/>
    <property type="molecule type" value="Genomic_DNA"/>
</dbReference>
<name>A0A9D9IY76_9BACT</name>
<dbReference type="GO" id="GO:0000155">
    <property type="term" value="F:phosphorelay sensor kinase activity"/>
    <property type="evidence" value="ECO:0007669"/>
    <property type="project" value="InterPro"/>
</dbReference>
<dbReference type="PROSITE" id="PS50110">
    <property type="entry name" value="RESPONSE_REGULATORY"/>
    <property type="match status" value="1"/>
</dbReference>
<proteinExistence type="predicted"/>
<protein>
    <recommendedName>
        <fullName evidence="2">histidine kinase</fullName>
        <ecNumber evidence="2">2.7.13.3</ecNumber>
    </recommendedName>
</protein>
<dbReference type="Pfam" id="PF02518">
    <property type="entry name" value="HATPase_c"/>
    <property type="match status" value="1"/>
</dbReference>
<dbReference type="GO" id="GO:0043565">
    <property type="term" value="F:sequence-specific DNA binding"/>
    <property type="evidence" value="ECO:0007669"/>
    <property type="project" value="InterPro"/>
</dbReference>
<feature type="domain" description="HTH araC/xylS-type" evidence="9">
    <location>
        <begin position="1123"/>
        <end position="1219"/>
    </location>
</feature>
<dbReference type="EC" id="2.7.13.3" evidence="2"/>
<dbReference type="InterPro" id="IPR009057">
    <property type="entry name" value="Homeodomain-like_sf"/>
</dbReference>
<dbReference type="InterPro" id="IPR011110">
    <property type="entry name" value="Reg_prop"/>
</dbReference>
<accession>A0A9D9IY76</accession>
<dbReference type="Pfam" id="PF00072">
    <property type="entry name" value="Response_reg"/>
    <property type="match status" value="1"/>
</dbReference>
<evidence type="ECO:0000256" key="4">
    <source>
        <dbReference type="ARBA" id="ARBA00023015"/>
    </source>
</evidence>
<dbReference type="Gene3D" id="1.10.10.60">
    <property type="entry name" value="Homeodomain-like"/>
    <property type="match status" value="1"/>
</dbReference>
<dbReference type="InterPro" id="IPR011006">
    <property type="entry name" value="CheY-like_superfamily"/>
</dbReference>
<dbReference type="SUPFAM" id="SSF63829">
    <property type="entry name" value="Calcium-dependent phosphotriesterase"/>
    <property type="match status" value="2"/>
</dbReference>
<dbReference type="PROSITE" id="PS01124">
    <property type="entry name" value="HTH_ARAC_FAMILY_2"/>
    <property type="match status" value="1"/>
</dbReference>
<dbReference type="Pfam" id="PF07495">
    <property type="entry name" value="Y_Y_Y"/>
    <property type="match status" value="1"/>
</dbReference>
<dbReference type="InterPro" id="IPR005467">
    <property type="entry name" value="His_kinase_dom"/>
</dbReference>
<dbReference type="Gene3D" id="3.40.50.2300">
    <property type="match status" value="1"/>
</dbReference>
<dbReference type="InterPro" id="IPR013783">
    <property type="entry name" value="Ig-like_fold"/>
</dbReference>
<dbReference type="SUPFAM" id="SSF46689">
    <property type="entry name" value="Homeodomain-like"/>
    <property type="match status" value="1"/>
</dbReference>
<dbReference type="InterPro" id="IPR036890">
    <property type="entry name" value="HATPase_C_sf"/>
</dbReference>
<dbReference type="Pfam" id="PF00512">
    <property type="entry name" value="HisKA"/>
    <property type="match status" value="1"/>
</dbReference>
<evidence type="ECO:0000259" key="10">
    <source>
        <dbReference type="PROSITE" id="PS50109"/>
    </source>
</evidence>
<keyword evidence="6" id="KW-0804">Transcription</keyword>
<dbReference type="Gene3D" id="2.130.10.10">
    <property type="entry name" value="YVTN repeat-like/Quinoprotein amine dehydrogenase"/>
    <property type="match status" value="2"/>
</dbReference>
<evidence type="ECO:0000313" key="13">
    <source>
        <dbReference type="Proteomes" id="UP000823769"/>
    </source>
</evidence>
<dbReference type="PANTHER" id="PTHR43547">
    <property type="entry name" value="TWO-COMPONENT HISTIDINE KINASE"/>
    <property type="match status" value="1"/>
</dbReference>
<dbReference type="SMART" id="SM00342">
    <property type="entry name" value="HTH_ARAC"/>
    <property type="match status" value="1"/>
</dbReference>
<dbReference type="InterPro" id="IPR003661">
    <property type="entry name" value="HisK_dim/P_dom"/>
</dbReference>
<feature type="modified residue" description="4-aspartylphosphate" evidence="7">
    <location>
        <position position="1020"/>
    </location>
</feature>
<dbReference type="InterPro" id="IPR018062">
    <property type="entry name" value="HTH_AraC-typ_CS"/>
</dbReference>
<evidence type="ECO:0000259" key="11">
    <source>
        <dbReference type="PROSITE" id="PS50110"/>
    </source>
</evidence>
<dbReference type="InterPro" id="IPR015943">
    <property type="entry name" value="WD40/YVTN_repeat-like_dom_sf"/>
</dbReference>
<evidence type="ECO:0000256" key="1">
    <source>
        <dbReference type="ARBA" id="ARBA00000085"/>
    </source>
</evidence>
<dbReference type="SMART" id="SM00388">
    <property type="entry name" value="HisKA"/>
    <property type="match status" value="1"/>
</dbReference>
<dbReference type="GO" id="GO:0003700">
    <property type="term" value="F:DNA-binding transcription factor activity"/>
    <property type="evidence" value="ECO:0007669"/>
    <property type="project" value="InterPro"/>
</dbReference>
<keyword evidence="8" id="KW-0812">Transmembrane</keyword>
<dbReference type="CDD" id="cd00082">
    <property type="entry name" value="HisKA"/>
    <property type="match status" value="1"/>
</dbReference>
<feature type="transmembrane region" description="Helical" evidence="8">
    <location>
        <begin position="681"/>
        <end position="703"/>
    </location>
</feature>
<reference evidence="12" key="2">
    <citation type="journal article" date="2021" name="PeerJ">
        <title>Extensive microbial diversity within the chicken gut microbiome revealed by metagenomics and culture.</title>
        <authorList>
            <person name="Gilroy R."/>
            <person name="Ravi A."/>
            <person name="Getino M."/>
            <person name="Pursley I."/>
            <person name="Horton D.L."/>
            <person name="Alikhan N.F."/>
            <person name="Baker D."/>
            <person name="Gharbi K."/>
            <person name="Hall N."/>
            <person name="Watson M."/>
            <person name="Adriaenssens E.M."/>
            <person name="Foster-Nyarko E."/>
            <person name="Jarju S."/>
            <person name="Secka A."/>
            <person name="Antonio M."/>
            <person name="Oren A."/>
            <person name="Chaudhuri R.R."/>
            <person name="La Ragione R."/>
            <person name="Hildebrand F."/>
            <person name="Pallen M.J."/>
        </authorList>
    </citation>
    <scope>NUCLEOTIDE SEQUENCE</scope>
    <source>
        <strain evidence="12">B3-1481</strain>
    </source>
</reference>
<evidence type="ECO:0000256" key="5">
    <source>
        <dbReference type="ARBA" id="ARBA00023125"/>
    </source>
</evidence>
<dbReference type="InterPro" id="IPR036097">
    <property type="entry name" value="HisK_dim/P_sf"/>
</dbReference>
<keyword evidence="4" id="KW-0805">Transcription regulation</keyword>
<dbReference type="Gene3D" id="3.30.565.10">
    <property type="entry name" value="Histidine kinase-like ATPase, C-terminal domain"/>
    <property type="match status" value="1"/>
</dbReference>
<keyword evidence="5" id="KW-0238">DNA-binding</keyword>
<evidence type="ECO:0000256" key="3">
    <source>
        <dbReference type="ARBA" id="ARBA00022553"/>
    </source>
</evidence>
<reference evidence="12" key="1">
    <citation type="submission" date="2020-10" db="EMBL/GenBank/DDBJ databases">
        <authorList>
            <person name="Gilroy R."/>
        </authorList>
    </citation>
    <scope>NUCLEOTIDE SEQUENCE</scope>
    <source>
        <strain evidence="12">B3-1481</strain>
    </source>
</reference>
<evidence type="ECO:0000259" key="9">
    <source>
        <dbReference type="PROSITE" id="PS01124"/>
    </source>
</evidence>
<dbReference type="PANTHER" id="PTHR43547:SF2">
    <property type="entry name" value="HYBRID SIGNAL TRANSDUCTION HISTIDINE KINASE C"/>
    <property type="match status" value="1"/>
</dbReference>
<evidence type="ECO:0000256" key="2">
    <source>
        <dbReference type="ARBA" id="ARBA00012438"/>
    </source>
</evidence>
<gene>
    <name evidence="12" type="ORF">IAB76_00645</name>
</gene>
<feature type="domain" description="Histidine kinase" evidence="10">
    <location>
        <begin position="721"/>
        <end position="938"/>
    </location>
</feature>
<evidence type="ECO:0000313" key="12">
    <source>
        <dbReference type="EMBL" id="MBO8479608.1"/>
    </source>
</evidence>